<dbReference type="Gene3D" id="3.90.660.20">
    <property type="entry name" value="Protoporphyrinogen oxidase, mitochondrial, domain 2"/>
    <property type="match status" value="1"/>
</dbReference>
<sequence length="472" mass="51789">MEDNRKKVVVIGGGITGLAAAFYLQKQTEQPIDVTLIESSNRLGGKIQTVKRDGFIIERGPDSFLERKTSAARLAKEAGVDHLLTNNAAGKAYVLVGEKLHSMPEGAVMGVPTKVAPFATSSLFSLPGKVRASADFILPKSKPIADQSLGHFFRRRLGDEVVENLIEPLLSGIYAGDIDNLSLMATFPNFYHAEQNHRSLVRGMKKLAPTPKHPAPSEKKKGIFLTLTDGLESLVKGIEAKLVPNSVLKNTSVNRIERQPDGRYLLHLSSGQTIEADSIISTVPHTVLPAMLPDYDFFDVFRKMPATTVATVAMAFPASAVKERFDGTGFVVSRNSDYTITACTWTHKKWPHTTPDDKVLLRCYVGRANDEAVVDLPDADIERIVLGDLNRMMDITGKPEFTIISRWHEAMPQYIVGHKERLAAISGYIVNELPGLYMAGSSFNGLGIPDCIDQGEDAVEKVLYYLRTGQPV</sequence>
<reference evidence="14 15" key="1">
    <citation type="submission" date="2016-12" db="EMBL/GenBank/DDBJ databases">
        <title>Domibacillus sp. SAB 38T whole genome sequencing.</title>
        <authorList>
            <person name="Verma A."/>
            <person name="Ojha A.K."/>
            <person name="Krishnamurthi S."/>
        </authorList>
    </citation>
    <scope>NUCLEOTIDE SEQUENCE [LARGE SCALE GENOMIC DNA]</scope>
    <source>
        <strain evidence="14 15">SAB 38</strain>
    </source>
</reference>
<dbReference type="Proteomes" id="UP000188613">
    <property type="component" value="Unassembled WGS sequence"/>
</dbReference>
<organism evidence="14 15">
    <name type="scientific">Domibacillus epiphyticus</name>
    <dbReference type="NCBI Taxonomy" id="1714355"/>
    <lineage>
        <taxon>Bacteria</taxon>
        <taxon>Bacillati</taxon>
        <taxon>Bacillota</taxon>
        <taxon>Bacilli</taxon>
        <taxon>Bacillales</taxon>
        <taxon>Bacillaceae</taxon>
        <taxon>Domibacillus</taxon>
    </lineage>
</organism>
<evidence type="ECO:0000256" key="6">
    <source>
        <dbReference type="ARBA" id="ARBA00019046"/>
    </source>
</evidence>
<evidence type="ECO:0000256" key="4">
    <source>
        <dbReference type="ARBA" id="ARBA00008310"/>
    </source>
</evidence>
<evidence type="ECO:0000256" key="1">
    <source>
        <dbReference type="ARBA" id="ARBA00001755"/>
    </source>
</evidence>
<keyword evidence="12" id="KW-1133">Transmembrane helix</keyword>
<keyword evidence="10 11" id="KW-0350">Heme biosynthesis</keyword>
<evidence type="ECO:0000256" key="10">
    <source>
        <dbReference type="ARBA" id="ARBA00023133"/>
    </source>
</evidence>
<name>A0A1V2A832_9BACI</name>
<keyword evidence="12" id="KW-0812">Transmembrane</keyword>
<evidence type="ECO:0000256" key="9">
    <source>
        <dbReference type="ARBA" id="ARBA00023002"/>
    </source>
</evidence>
<dbReference type="GO" id="GO:0006783">
    <property type="term" value="P:heme biosynthetic process"/>
    <property type="evidence" value="ECO:0007669"/>
    <property type="project" value="UniProtKB-UniRule"/>
</dbReference>
<keyword evidence="12" id="KW-0472">Membrane</keyword>
<evidence type="ECO:0000256" key="8">
    <source>
        <dbReference type="ARBA" id="ARBA00022827"/>
    </source>
</evidence>
<dbReference type="Pfam" id="PF01593">
    <property type="entry name" value="Amino_oxidase"/>
    <property type="match status" value="1"/>
</dbReference>
<gene>
    <name evidence="14" type="ORF">BTO28_09100</name>
</gene>
<dbReference type="InterPro" id="IPR036188">
    <property type="entry name" value="FAD/NAD-bd_sf"/>
</dbReference>
<dbReference type="PANTHER" id="PTHR42923">
    <property type="entry name" value="PROTOPORPHYRINOGEN OXIDASE"/>
    <property type="match status" value="1"/>
</dbReference>
<keyword evidence="9 11" id="KW-0560">Oxidoreductase</keyword>
<evidence type="ECO:0000256" key="12">
    <source>
        <dbReference type="SAM" id="Phobius"/>
    </source>
</evidence>
<protein>
    <recommendedName>
        <fullName evidence="6 11">Coproporphyrinogen III oxidase</fullName>
        <ecNumber evidence="5 11">1.3.3.15</ecNumber>
    </recommendedName>
</protein>
<evidence type="ECO:0000256" key="2">
    <source>
        <dbReference type="ARBA" id="ARBA00001974"/>
    </source>
</evidence>
<evidence type="ECO:0000256" key="5">
    <source>
        <dbReference type="ARBA" id="ARBA00012402"/>
    </source>
</evidence>
<dbReference type="NCBIfam" id="TIGR00562">
    <property type="entry name" value="proto_IX_ox"/>
    <property type="match status" value="1"/>
</dbReference>
<dbReference type="NCBIfam" id="NF008845">
    <property type="entry name" value="PRK11883.1-5"/>
    <property type="match status" value="1"/>
</dbReference>
<evidence type="ECO:0000313" key="14">
    <source>
        <dbReference type="EMBL" id="OMP67126.1"/>
    </source>
</evidence>
<dbReference type="Gene3D" id="1.10.3110.10">
    <property type="entry name" value="protoporphyrinogen ix oxidase, domain 3"/>
    <property type="match status" value="1"/>
</dbReference>
<dbReference type="SUPFAM" id="SSF51905">
    <property type="entry name" value="FAD/NAD(P)-binding domain"/>
    <property type="match status" value="1"/>
</dbReference>
<dbReference type="PANTHER" id="PTHR42923:SF3">
    <property type="entry name" value="PROTOPORPHYRINOGEN OXIDASE"/>
    <property type="match status" value="1"/>
</dbReference>
<keyword evidence="7 11" id="KW-0285">Flavoprotein</keyword>
<dbReference type="STRING" id="1714355.BTO28_09100"/>
<comment type="cofactor">
    <cofactor evidence="2 11">
        <name>FAD</name>
        <dbReference type="ChEBI" id="CHEBI:57692"/>
    </cofactor>
</comment>
<dbReference type="SUPFAM" id="SSF54373">
    <property type="entry name" value="FAD-linked reductases, C-terminal domain"/>
    <property type="match status" value="1"/>
</dbReference>
<dbReference type="RefSeq" id="WP_076765469.1">
    <property type="nucleotide sequence ID" value="NZ_MSFI01000012.1"/>
</dbReference>
<comment type="pathway">
    <text evidence="3 11">Porphyrin-containing compound metabolism; protoheme biosynthesis.</text>
</comment>
<feature type="transmembrane region" description="Helical" evidence="12">
    <location>
        <begin position="7"/>
        <end position="24"/>
    </location>
</feature>
<dbReference type="AlphaFoldDB" id="A0A1V2A832"/>
<dbReference type="InterPro" id="IPR004572">
    <property type="entry name" value="Protoporphyrinogen_oxidase"/>
</dbReference>
<evidence type="ECO:0000256" key="11">
    <source>
        <dbReference type="RuleBase" id="RU364052"/>
    </source>
</evidence>
<comment type="catalytic activity">
    <reaction evidence="1">
        <text>coproporphyrinogen III + 3 O2 = coproporphyrin III + 3 H2O2</text>
        <dbReference type="Rhea" id="RHEA:43436"/>
        <dbReference type="ChEBI" id="CHEBI:15379"/>
        <dbReference type="ChEBI" id="CHEBI:16240"/>
        <dbReference type="ChEBI" id="CHEBI:57309"/>
        <dbReference type="ChEBI" id="CHEBI:131725"/>
        <dbReference type="EC" id="1.3.3.15"/>
    </reaction>
    <physiologicalReaction direction="left-to-right" evidence="1">
        <dbReference type="Rhea" id="RHEA:43437"/>
    </physiologicalReaction>
</comment>
<comment type="subcellular location">
    <subcellularLocation>
        <location evidence="11">Cytoplasm</location>
    </subcellularLocation>
</comment>
<dbReference type="InterPro" id="IPR050464">
    <property type="entry name" value="Zeta_carotene_desat/Oxidored"/>
</dbReference>
<comment type="similarity">
    <text evidence="4 11">Belongs to the protoporphyrinogen/coproporphyrinogen oxidase family. Coproporphyrinogen III oxidase subfamily.</text>
</comment>
<keyword evidence="15" id="KW-1185">Reference proteome</keyword>
<evidence type="ECO:0000259" key="13">
    <source>
        <dbReference type="Pfam" id="PF01593"/>
    </source>
</evidence>
<dbReference type="EMBL" id="MSFI01000012">
    <property type="protein sequence ID" value="OMP67126.1"/>
    <property type="molecule type" value="Genomic_DNA"/>
</dbReference>
<dbReference type="OrthoDB" id="9805195at2"/>
<accession>A0A1V2A832</accession>
<comment type="function">
    <text evidence="11">Involved in coproporphyrin-dependent heme b biosynthesis. Catalyzes the oxidation of coproporphyrinogen III to coproporphyrin III.</text>
</comment>
<keyword evidence="8 11" id="KW-0274">FAD</keyword>
<evidence type="ECO:0000313" key="15">
    <source>
        <dbReference type="Proteomes" id="UP000188613"/>
    </source>
</evidence>
<dbReference type="UniPathway" id="UPA00252"/>
<evidence type="ECO:0000256" key="3">
    <source>
        <dbReference type="ARBA" id="ARBA00004744"/>
    </source>
</evidence>
<dbReference type="GO" id="GO:0004729">
    <property type="term" value="F:oxygen-dependent protoporphyrinogen oxidase activity"/>
    <property type="evidence" value="ECO:0007669"/>
    <property type="project" value="UniProtKB-UniRule"/>
</dbReference>
<dbReference type="EC" id="1.3.3.15" evidence="5 11"/>
<keyword evidence="11" id="KW-0963">Cytoplasm</keyword>
<comment type="caution">
    <text evidence="14">The sequence shown here is derived from an EMBL/GenBank/DDBJ whole genome shotgun (WGS) entry which is preliminary data.</text>
</comment>
<dbReference type="Gene3D" id="3.50.50.60">
    <property type="entry name" value="FAD/NAD(P)-binding domain"/>
    <property type="match status" value="1"/>
</dbReference>
<feature type="domain" description="Amine oxidase" evidence="13">
    <location>
        <begin position="15"/>
        <end position="463"/>
    </location>
</feature>
<dbReference type="GO" id="GO:0005737">
    <property type="term" value="C:cytoplasm"/>
    <property type="evidence" value="ECO:0007669"/>
    <property type="project" value="UniProtKB-SubCell"/>
</dbReference>
<proteinExistence type="inferred from homology"/>
<evidence type="ECO:0000256" key="7">
    <source>
        <dbReference type="ARBA" id="ARBA00022630"/>
    </source>
</evidence>
<dbReference type="InterPro" id="IPR002937">
    <property type="entry name" value="Amino_oxidase"/>
</dbReference>